<accession>A0A4R5AT24</accession>
<evidence type="ECO:0000313" key="2">
    <source>
        <dbReference type="Proteomes" id="UP000294513"/>
    </source>
</evidence>
<dbReference type="EMBL" id="SMKU01000230">
    <property type="protein sequence ID" value="TDD74836.1"/>
    <property type="molecule type" value="Genomic_DNA"/>
</dbReference>
<protein>
    <submittedName>
        <fullName evidence="1">Uncharacterized protein</fullName>
    </submittedName>
</protein>
<name>A0A4R5AT24_9ACTN</name>
<proteinExistence type="predicted"/>
<dbReference type="OrthoDB" id="6059108at2"/>
<dbReference type="AlphaFoldDB" id="A0A4R5AT24"/>
<reference evidence="1 2" key="1">
    <citation type="submission" date="2019-03" db="EMBL/GenBank/DDBJ databases">
        <title>Draft genome sequences of novel Actinobacteria.</title>
        <authorList>
            <person name="Sahin N."/>
            <person name="Ay H."/>
            <person name="Saygin H."/>
        </authorList>
    </citation>
    <scope>NUCLEOTIDE SEQUENCE [LARGE SCALE GENOMIC DNA]</scope>
    <source>
        <strain evidence="1 2">H3C3</strain>
    </source>
</reference>
<dbReference type="RefSeq" id="WP_131899955.1">
    <property type="nucleotide sequence ID" value="NZ_SMKU01000230.1"/>
</dbReference>
<keyword evidence="2" id="KW-1185">Reference proteome</keyword>
<evidence type="ECO:0000313" key="1">
    <source>
        <dbReference type="EMBL" id="TDD74836.1"/>
    </source>
</evidence>
<gene>
    <name evidence="1" type="ORF">E1298_32085</name>
</gene>
<comment type="caution">
    <text evidence="1">The sequence shown here is derived from an EMBL/GenBank/DDBJ whole genome shotgun (WGS) entry which is preliminary data.</text>
</comment>
<dbReference type="Proteomes" id="UP000294513">
    <property type="component" value="Unassembled WGS sequence"/>
</dbReference>
<organism evidence="1 2">
    <name type="scientific">Actinomadura rubrisoli</name>
    <dbReference type="NCBI Taxonomy" id="2530368"/>
    <lineage>
        <taxon>Bacteria</taxon>
        <taxon>Bacillati</taxon>
        <taxon>Actinomycetota</taxon>
        <taxon>Actinomycetes</taxon>
        <taxon>Streptosporangiales</taxon>
        <taxon>Thermomonosporaceae</taxon>
        <taxon>Actinomadura</taxon>
    </lineage>
</organism>
<sequence length="118" mass="13339">MTRISVTFEIDDSELRSCSDSRLVTLWHVAQANPAPHGDKRAGDVVEHIGREIIRRWLGHVEPELWHHQGCHYYWSRLGRFARYEPGGPTGTPEWDDGTWVAKADADTSPCDETGGAR</sequence>